<dbReference type="PANTHER" id="PTHR48007">
    <property type="entry name" value="LEUCINE-RICH REPEAT RECEPTOR-LIKE PROTEIN KINASE PXC1"/>
    <property type="match status" value="1"/>
</dbReference>
<reference evidence="11 12" key="1">
    <citation type="submission" date="2024-11" db="EMBL/GenBank/DDBJ databases">
        <title>A near-complete genome assembly of Cinchona calisaya.</title>
        <authorList>
            <person name="Lian D.C."/>
            <person name="Zhao X.W."/>
            <person name="Wei L."/>
        </authorList>
    </citation>
    <scope>NUCLEOTIDE SEQUENCE [LARGE SCALE GENOMIC DNA]</scope>
    <source>
        <tissue evidence="11">Nenye</tissue>
    </source>
</reference>
<evidence type="ECO:0000256" key="8">
    <source>
        <dbReference type="SAM" id="Phobius"/>
    </source>
</evidence>
<dbReference type="InterPro" id="IPR011009">
    <property type="entry name" value="Kinase-like_dom_sf"/>
</dbReference>
<keyword evidence="3 8" id="KW-0812">Transmembrane</keyword>
<dbReference type="Gene3D" id="3.30.200.20">
    <property type="entry name" value="Phosphorylase Kinase, domain 1"/>
    <property type="match status" value="1"/>
</dbReference>
<dbReference type="InterPro" id="IPR001245">
    <property type="entry name" value="Ser-Thr/Tyr_kinase_cat_dom"/>
</dbReference>
<dbReference type="EMBL" id="JBJUIK010000007">
    <property type="protein sequence ID" value="KAL3522508.1"/>
    <property type="molecule type" value="Genomic_DNA"/>
</dbReference>
<keyword evidence="2" id="KW-0433">Leucine-rich repeat</keyword>
<comment type="caution">
    <text evidence="11">The sequence shown here is derived from an EMBL/GenBank/DDBJ whole genome shotgun (WGS) entry which is preliminary data.</text>
</comment>
<evidence type="ECO:0000256" key="4">
    <source>
        <dbReference type="ARBA" id="ARBA00022737"/>
    </source>
</evidence>
<feature type="signal peptide" evidence="9">
    <location>
        <begin position="1"/>
        <end position="21"/>
    </location>
</feature>
<protein>
    <recommendedName>
        <fullName evidence="10">Protein kinase domain-containing protein</fullName>
    </recommendedName>
</protein>
<evidence type="ECO:0000256" key="7">
    <source>
        <dbReference type="SAM" id="MobiDB-lite"/>
    </source>
</evidence>
<evidence type="ECO:0000256" key="1">
    <source>
        <dbReference type="ARBA" id="ARBA00004370"/>
    </source>
</evidence>
<evidence type="ECO:0000256" key="9">
    <source>
        <dbReference type="SAM" id="SignalP"/>
    </source>
</evidence>
<dbReference type="PROSITE" id="PS51450">
    <property type="entry name" value="LRR"/>
    <property type="match status" value="1"/>
</dbReference>
<evidence type="ECO:0000259" key="10">
    <source>
        <dbReference type="PROSITE" id="PS50011"/>
    </source>
</evidence>
<organism evidence="11 12">
    <name type="scientific">Cinchona calisaya</name>
    <dbReference type="NCBI Taxonomy" id="153742"/>
    <lineage>
        <taxon>Eukaryota</taxon>
        <taxon>Viridiplantae</taxon>
        <taxon>Streptophyta</taxon>
        <taxon>Embryophyta</taxon>
        <taxon>Tracheophyta</taxon>
        <taxon>Spermatophyta</taxon>
        <taxon>Magnoliopsida</taxon>
        <taxon>eudicotyledons</taxon>
        <taxon>Gunneridae</taxon>
        <taxon>Pentapetalae</taxon>
        <taxon>asterids</taxon>
        <taxon>lamiids</taxon>
        <taxon>Gentianales</taxon>
        <taxon>Rubiaceae</taxon>
        <taxon>Cinchonoideae</taxon>
        <taxon>Cinchoneae</taxon>
        <taxon>Cinchona</taxon>
    </lineage>
</organism>
<dbReference type="InterPro" id="IPR000719">
    <property type="entry name" value="Prot_kinase_dom"/>
</dbReference>
<gene>
    <name evidence="11" type="ORF">ACH5RR_015342</name>
</gene>
<evidence type="ECO:0000313" key="12">
    <source>
        <dbReference type="Proteomes" id="UP001630127"/>
    </source>
</evidence>
<evidence type="ECO:0000256" key="3">
    <source>
        <dbReference type="ARBA" id="ARBA00022692"/>
    </source>
</evidence>
<feature type="region of interest" description="Disordered" evidence="7">
    <location>
        <begin position="265"/>
        <end position="299"/>
    </location>
</feature>
<evidence type="ECO:0000256" key="5">
    <source>
        <dbReference type="ARBA" id="ARBA00022989"/>
    </source>
</evidence>
<dbReference type="InterPro" id="IPR046959">
    <property type="entry name" value="PRK1-6/SRF4-like"/>
</dbReference>
<dbReference type="Pfam" id="PF13855">
    <property type="entry name" value="LRR_8"/>
    <property type="match status" value="1"/>
</dbReference>
<dbReference type="FunFam" id="3.30.200.20:FF:000466">
    <property type="entry name" value="Putative LRR receptor-like serine/threonine-protein kinase"/>
    <property type="match status" value="1"/>
</dbReference>
<dbReference type="Pfam" id="PF07714">
    <property type="entry name" value="PK_Tyr_Ser-Thr"/>
    <property type="match status" value="1"/>
</dbReference>
<dbReference type="SUPFAM" id="SSF56112">
    <property type="entry name" value="Protein kinase-like (PK-like)"/>
    <property type="match status" value="1"/>
</dbReference>
<dbReference type="Gene3D" id="3.80.10.10">
    <property type="entry name" value="Ribonuclease Inhibitor"/>
    <property type="match status" value="2"/>
</dbReference>
<dbReference type="PRINTS" id="PR00019">
    <property type="entry name" value="LEURICHRPT"/>
</dbReference>
<feature type="chain" id="PRO_5044792159" description="Protein kinase domain-containing protein" evidence="9">
    <location>
        <begin position="22"/>
        <end position="677"/>
    </location>
</feature>
<keyword evidence="5 8" id="KW-1133">Transmembrane helix</keyword>
<keyword evidence="6 8" id="KW-0472">Membrane</keyword>
<feature type="domain" description="Protein kinase" evidence="10">
    <location>
        <begin position="405"/>
        <end position="673"/>
    </location>
</feature>
<dbReference type="InterPro" id="IPR032675">
    <property type="entry name" value="LRR_dom_sf"/>
</dbReference>
<name>A0ABD2ZTA4_9GENT</name>
<dbReference type="Gene3D" id="1.10.510.10">
    <property type="entry name" value="Transferase(Phosphotransferase) domain 1"/>
    <property type="match status" value="2"/>
</dbReference>
<feature type="transmembrane region" description="Helical" evidence="8">
    <location>
        <begin position="308"/>
        <end position="332"/>
    </location>
</feature>
<dbReference type="PROSITE" id="PS50011">
    <property type="entry name" value="PROTEIN_KINASE_DOM"/>
    <property type="match status" value="1"/>
</dbReference>
<dbReference type="InterPro" id="IPR001611">
    <property type="entry name" value="Leu-rich_rpt"/>
</dbReference>
<evidence type="ECO:0000313" key="11">
    <source>
        <dbReference type="EMBL" id="KAL3522508.1"/>
    </source>
</evidence>
<comment type="subcellular location">
    <subcellularLocation>
        <location evidence="1">Membrane</location>
    </subcellularLocation>
</comment>
<dbReference type="SUPFAM" id="SSF52058">
    <property type="entry name" value="L domain-like"/>
    <property type="match status" value="1"/>
</dbReference>
<dbReference type="GO" id="GO:0016020">
    <property type="term" value="C:membrane"/>
    <property type="evidence" value="ECO:0007669"/>
    <property type="project" value="UniProtKB-SubCell"/>
</dbReference>
<dbReference type="AlphaFoldDB" id="A0ABD2ZTA4"/>
<keyword evidence="4" id="KW-0677">Repeat</keyword>
<keyword evidence="9" id="KW-0732">Signal</keyword>
<sequence length="677" mass="75715">MKLKILFNLSLVFSLFALAKSTCNSPTEQVLLFKAFASVNNFKSSWFRIPHQNCSNPSPITAIKLSSRNLSGTISWKFLRNLSQLHTIDLSNNSLSGFIPLRFWYMPSLAEVNLSKNKLEGTIGIPSSESDASSSEIQKLNLSCNRFNNLANLPKFSNLTVLDLSHNDLKFLPLWFTNLTNLAHLSISSCNISSNPKTISNLKSLKYLDISNNHMYGNFPKDFPPLDGIKFLNISFNNFTLAADKLQRFDKSGFVHAGKVIAPSSSRTSTSELHIKPHSATPPHKLPKKQKPFSQSIKKREQKSKTKILILAIALALTCLILAILAFSCCIYKRRKLARKNKWAISKPIQLQFRFEKSGPFSFETESGTSWIADIKEPSSAPVVMFEKPLLNLTFKDLIAATSHFGKESLLSEGRCGPVYRAVLPGDIHVAIKVLEHARDSNHDDAVAMFEELSRLKHPNLLPISGYCIAGNKKLVIYEFMANGDLHRWLRELPTGKPNVEDWSSDTWEIQNVSQITSPEKLEWHTCHHIAVGIARGLAYLHHAQSKPVVHGHLVPSNILLADDFEPRIADFGLSQDRESGSTGEDVFNFGLILVELLTGQPGSVETVNSMRKLVREGQGENALDWRLKLNSDSLSEMVECLRIGYLCTAEAPGKRPRIQQVLGLLKDIHLSTRELI</sequence>
<dbReference type="PANTHER" id="PTHR48007:SF84">
    <property type="entry name" value="(WILD MALAYSIAN BANANA) HYPOTHETICAL PROTEIN"/>
    <property type="match status" value="1"/>
</dbReference>
<accession>A0ABD2ZTA4</accession>
<evidence type="ECO:0000256" key="6">
    <source>
        <dbReference type="ARBA" id="ARBA00023136"/>
    </source>
</evidence>
<proteinExistence type="predicted"/>
<dbReference type="Pfam" id="PF00560">
    <property type="entry name" value="LRR_1"/>
    <property type="match status" value="2"/>
</dbReference>
<evidence type="ECO:0000256" key="2">
    <source>
        <dbReference type="ARBA" id="ARBA00022614"/>
    </source>
</evidence>
<keyword evidence="12" id="KW-1185">Reference proteome</keyword>
<dbReference type="Proteomes" id="UP001630127">
    <property type="component" value="Unassembled WGS sequence"/>
</dbReference>